<evidence type="ECO:0000256" key="1">
    <source>
        <dbReference type="SAM" id="MobiDB-lite"/>
    </source>
</evidence>
<feature type="region of interest" description="Disordered" evidence="1">
    <location>
        <begin position="93"/>
        <end position="117"/>
    </location>
</feature>
<dbReference type="AlphaFoldDB" id="A0A4Y2I4C9"/>
<organism evidence="2 3">
    <name type="scientific">Araneus ventricosus</name>
    <name type="common">Orbweaver spider</name>
    <name type="synonym">Epeira ventricosa</name>
    <dbReference type="NCBI Taxonomy" id="182803"/>
    <lineage>
        <taxon>Eukaryota</taxon>
        <taxon>Metazoa</taxon>
        <taxon>Ecdysozoa</taxon>
        <taxon>Arthropoda</taxon>
        <taxon>Chelicerata</taxon>
        <taxon>Arachnida</taxon>
        <taxon>Araneae</taxon>
        <taxon>Araneomorphae</taxon>
        <taxon>Entelegynae</taxon>
        <taxon>Araneoidea</taxon>
        <taxon>Araneidae</taxon>
        <taxon>Araneus</taxon>
    </lineage>
</organism>
<sequence length="117" mass="12934">MHQLEVLAGAIDPTGDHVFVKRFGNNSCSILDEVPGYETSEEWYCPVAVFSANRNFAAKLAGDNGTGYQRDSGHSTKKRDIWASEAVLQGQRDAFTNLPDRTRQEIGQYELAPSPES</sequence>
<name>A0A4Y2I4C9_ARAVE</name>
<dbReference type="Proteomes" id="UP000499080">
    <property type="component" value="Unassembled WGS sequence"/>
</dbReference>
<proteinExistence type="predicted"/>
<protein>
    <submittedName>
        <fullName evidence="2">Uncharacterized protein</fullName>
    </submittedName>
</protein>
<evidence type="ECO:0000313" key="3">
    <source>
        <dbReference type="Proteomes" id="UP000499080"/>
    </source>
</evidence>
<evidence type="ECO:0000313" key="2">
    <source>
        <dbReference type="EMBL" id="GBM72302.1"/>
    </source>
</evidence>
<dbReference type="EMBL" id="BGPR01002369">
    <property type="protein sequence ID" value="GBM72302.1"/>
    <property type="molecule type" value="Genomic_DNA"/>
</dbReference>
<gene>
    <name evidence="2" type="ORF">AVEN_81897_1</name>
</gene>
<reference evidence="2 3" key="1">
    <citation type="journal article" date="2019" name="Sci. Rep.">
        <title>Orb-weaving spider Araneus ventricosus genome elucidates the spidroin gene catalogue.</title>
        <authorList>
            <person name="Kono N."/>
            <person name="Nakamura H."/>
            <person name="Ohtoshi R."/>
            <person name="Moran D.A.P."/>
            <person name="Shinohara A."/>
            <person name="Yoshida Y."/>
            <person name="Fujiwara M."/>
            <person name="Mori M."/>
            <person name="Tomita M."/>
            <person name="Arakawa K."/>
        </authorList>
    </citation>
    <scope>NUCLEOTIDE SEQUENCE [LARGE SCALE GENOMIC DNA]</scope>
</reference>
<accession>A0A4Y2I4C9</accession>
<keyword evidence="3" id="KW-1185">Reference proteome</keyword>
<comment type="caution">
    <text evidence="2">The sequence shown here is derived from an EMBL/GenBank/DDBJ whole genome shotgun (WGS) entry which is preliminary data.</text>
</comment>